<keyword evidence="1" id="KW-0677">Repeat</keyword>
<dbReference type="STRING" id="68775.A0A5C3LJX2"/>
<dbReference type="AlphaFoldDB" id="A0A5C3LJX2"/>
<accession>A0A5C3LJX2</accession>
<protein>
    <recommendedName>
        <fullName evidence="2">Nephrocystin 3-like N-terminal domain-containing protein</fullName>
    </recommendedName>
</protein>
<organism evidence="3 4">
    <name type="scientific">Crucibulum laeve</name>
    <dbReference type="NCBI Taxonomy" id="68775"/>
    <lineage>
        <taxon>Eukaryota</taxon>
        <taxon>Fungi</taxon>
        <taxon>Dikarya</taxon>
        <taxon>Basidiomycota</taxon>
        <taxon>Agaricomycotina</taxon>
        <taxon>Agaricomycetes</taxon>
        <taxon>Agaricomycetidae</taxon>
        <taxon>Agaricales</taxon>
        <taxon>Agaricineae</taxon>
        <taxon>Nidulariaceae</taxon>
        <taxon>Crucibulum</taxon>
    </lineage>
</organism>
<dbReference type="Proteomes" id="UP000308652">
    <property type="component" value="Unassembled WGS sequence"/>
</dbReference>
<sequence length="154" mass="16469">MAALQNASDINIHGGNFNVIGGNQVTTDVPDLHALLVPASNASYNRPEPVARCHPGTRLKVSAEIENWITDGGDRPIFWLNGPAGSGKSAISQTIAERYAPRIAASFFFLRGAGLRSQIQQLILTLAHQASVYSLAASKSIIKALKKEPDLCYG</sequence>
<name>A0A5C3LJX2_9AGAR</name>
<evidence type="ECO:0000259" key="2">
    <source>
        <dbReference type="Pfam" id="PF24883"/>
    </source>
</evidence>
<dbReference type="Pfam" id="PF24883">
    <property type="entry name" value="NPHP3_N"/>
    <property type="match status" value="1"/>
</dbReference>
<dbReference type="InterPro" id="IPR056884">
    <property type="entry name" value="NPHP3-like_N"/>
</dbReference>
<dbReference type="EMBL" id="ML213653">
    <property type="protein sequence ID" value="TFK33190.1"/>
    <property type="molecule type" value="Genomic_DNA"/>
</dbReference>
<dbReference type="InterPro" id="IPR027417">
    <property type="entry name" value="P-loop_NTPase"/>
</dbReference>
<proteinExistence type="predicted"/>
<evidence type="ECO:0000256" key="1">
    <source>
        <dbReference type="ARBA" id="ARBA00022737"/>
    </source>
</evidence>
<dbReference type="Gene3D" id="3.40.50.300">
    <property type="entry name" value="P-loop containing nucleotide triphosphate hydrolases"/>
    <property type="match status" value="1"/>
</dbReference>
<feature type="domain" description="Nephrocystin 3-like N-terminal" evidence="2">
    <location>
        <begin position="62"/>
        <end position="148"/>
    </location>
</feature>
<gene>
    <name evidence="3" type="ORF">BDQ12DRAFT_738946</name>
</gene>
<reference evidence="3 4" key="1">
    <citation type="journal article" date="2019" name="Nat. Ecol. Evol.">
        <title>Megaphylogeny resolves global patterns of mushroom evolution.</title>
        <authorList>
            <person name="Varga T."/>
            <person name="Krizsan K."/>
            <person name="Foldi C."/>
            <person name="Dima B."/>
            <person name="Sanchez-Garcia M."/>
            <person name="Sanchez-Ramirez S."/>
            <person name="Szollosi G.J."/>
            <person name="Szarkandi J.G."/>
            <person name="Papp V."/>
            <person name="Albert L."/>
            <person name="Andreopoulos W."/>
            <person name="Angelini C."/>
            <person name="Antonin V."/>
            <person name="Barry K.W."/>
            <person name="Bougher N.L."/>
            <person name="Buchanan P."/>
            <person name="Buyck B."/>
            <person name="Bense V."/>
            <person name="Catcheside P."/>
            <person name="Chovatia M."/>
            <person name="Cooper J."/>
            <person name="Damon W."/>
            <person name="Desjardin D."/>
            <person name="Finy P."/>
            <person name="Geml J."/>
            <person name="Haridas S."/>
            <person name="Hughes K."/>
            <person name="Justo A."/>
            <person name="Karasinski D."/>
            <person name="Kautmanova I."/>
            <person name="Kiss B."/>
            <person name="Kocsube S."/>
            <person name="Kotiranta H."/>
            <person name="LaButti K.M."/>
            <person name="Lechner B.E."/>
            <person name="Liimatainen K."/>
            <person name="Lipzen A."/>
            <person name="Lukacs Z."/>
            <person name="Mihaltcheva S."/>
            <person name="Morgado L.N."/>
            <person name="Niskanen T."/>
            <person name="Noordeloos M.E."/>
            <person name="Ohm R.A."/>
            <person name="Ortiz-Santana B."/>
            <person name="Ovrebo C."/>
            <person name="Racz N."/>
            <person name="Riley R."/>
            <person name="Savchenko A."/>
            <person name="Shiryaev A."/>
            <person name="Soop K."/>
            <person name="Spirin V."/>
            <person name="Szebenyi C."/>
            <person name="Tomsovsky M."/>
            <person name="Tulloss R.E."/>
            <person name="Uehling J."/>
            <person name="Grigoriev I.V."/>
            <person name="Vagvolgyi C."/>
            <person name="Papp T."/>
            <person name="Martin F.M."/>
            <person name="Miettinen O."/>
            <person name="Hibbett D.S."/>
            <person name="Nagy L.G."/>
        </authorList>
    </citation>
    <scope>NUCLEOTIDE SEQUENCE [LARGE SCALE GENOMIC DNA]</scope>
    <source>
        <strain evidence="3 4">CBS 166.37</strain>
    </source>
</reference>
<evidence type="ECO:0000313" key="4">
    <source>
        <dbReference type="Proteomes" id="UP000308652"/>
    </source>
</evidence>
<keyword evidence="4" id="KW-1185">Reference proteome</keyword>
<dbReference type="SUPFAM" id="SSF52540">
    <property type="entry name" value="P-loop containing nucleoside triphosphate hydrolases"/>
    <property type="match status" value="1"/>
</dbReference>
<dbReference type="OrthoDB" id="674604at2759"/>
<evidence type="ECO:0000313" key="3">
    <source>
        <dbReference type="EMBL" id="TFK33190.1"/>
    </source>
</evidence>